<feature type="signal peptide" evidence="3">
    <location>
        <begin position="1"/>
        <end position="19"/>
    </location>
</feature>
<evidence type="ECO:0000313" key="5">
    <source>
        <dbReference type="EMBL" id="MFD2921275.1"/>
    </source>
</evidence>
<evidence type="ECO:0000256" key="3">
    <source>
        <dbReference type="SAM" id="SignalP"/>
    </source>
</evidence>
<evidence type="ECO:0000256" key="1">
    <source>
        <dbReference type="ARBA" id="ARBA00005622"/>
    </source>
</evidence>
<name>A0ABW6AA45_9BACT</name>
<keyword evidence="6" id="KW-1185">Reference proteome</keyword>
<gene>
    <name evidence="5" type="ORF">ACFS6H_16230</name>
</gene>
<organism evidence="5 6">
    <name type="scientific">Terrimonas rubra</name>
    <dbReference type="NCBI Taxonomy" id="1035890"/>
    <lineage>
        <taxon>Bacteria</taxon>
        <taxon>Pseudomonadati</taxon>
        <taxon>Bacteroidota</taxon>
        <taxon>Chitinophagia</taxon>
        <taxon>Chitinophagales</taxon>
        <taxon>Chitinophagaceae</taxon>
        <taxon>Terrimonas</taxon>
    </lineage>
</organism>
<comment type="similarity">
    <text evidence="1">Belongs to the esterase D family.</text>
</comment>
<dbReference type="Pfam" id="PF00756">
    <property type="entry name" value="Esterase"/>
    <property type="match status" value="1"/>
</dbReference>
<dbReference type="RefSeq" id="WP_386101258.1">
    <property type="nucleotide sequence ID" value="NZ_JBHUOZ010000003.1"/>
</dbReference>
<reference evidence="6" key="1">
    <citation type="journal article" date="2019" name="Int. J. Syst. Evol. Microbiol.">
        <title>The Global Catalogue of Microorganisms (GCM) 10K type strain sequencing project: providing services to taxonomists for standard genome sequencing and annotation.</title>
        <authorList>
            <consortium name="The Broad Institute Genomics Platform"/>
            <consortium name="The Broad Institute Genome Sequencing Center for Infectious Disease"/>
            <person name="Wu L."/>
            <person name="Ma J."/>
        </authorList>
    </citation>
    <scope>NUCLEOTIDE SEQUENCE [LARGE SCALE GENOMIC DNA]</scope>
    <source>
        <strain evidence="6">KCTC 23299</strain>
    </source>
</reference>
<dbReference type="PANTHER" id="PTHR40841">
    <property type="entry name" value="SIDEROPHORE TRIACETYLFUSARININE C ESTERASE"/>
    <property type="match status" value="1"/>
</dbReference>
<dbReference type="PROSITE" id="PS51257">
    <property type="entry name" value="PROKAR_LIPOPROTEIN"/>
    <property type="match status" value="1"/>
</dbReference>
<dbReference type="InterPro" id="IPR000801">
    <property type="entry name" value="Esterase-like"/>
</dbReference>
<dbReference type="SUPFAM" id="SSF48452">
    <property type="entry name" value="TPR-like"/>
    <property type="match status" value="1"/>
</dbReference>
<dbReference type="InterPro" id="IPR011990">
    <property type="entry name" value="TPR-like_helical_dom_sf"/>
</dbReference>
<dbReference type="InterPro" id="IPR029058">
    <property type="entry name" value="AB_hydrolase_fold"/>
</dbReference>
<dbReference type="Gene3D" id="3.40.50.1820">
    <property type="entry name" value="alpha/beta hydrolase"/>
    <property type="match status" value="1"/>
</dbReference>
<feature type="chain" id="PRO_5045930312" evidence="3">
    <location>
        <begin position="20"/>
        <end position="492"/>
    </location>
</feature>
<dbReference type="SUPFAM" id="SSF53474">
    <property type="entry name" value="alpha/beta-Hydrolases"/>
    <property type="match status" value="1"/>
</dbReference>
<dbReference type="PANTHER" id="PTHR40841:SF2">
    <property type="entry name" value="SIDEROPHORE-DEGRADING ESTERASE (EUROFUNG)"/>
    <property type="match status" value="1"/>
</dbReference>
<dbReference type="GO" id="GO:0016787">
    <property type="term" value="F:hydrolase activity"/>
    <property type="evidence" value="ECO:0007669"/>
    <property type="project" value="UniProtKB-KW"/>
</dbReference>
<keyword evidence="3" id="KW-0732">Signal</keyword>
<dbReference type="Proteomes" id="UP001597511">
    <property type="component" value="Unassembled WGS sequence"/>
</dbReference>
<dbReference type="InterPro" id="IPR052558">
    <property type="entry name" value="Siderophore_Hydrolase_D"/>
</dbReference>
<dbReference type="EMBL" id="JBHUOZ010000003">
    <property type="protein sequence ID" value="MFD2921275.1"/>
    <property type="molecule type" value="Genomic_DNA"/>
</dbReference>
<keyword evidence="2 5" id="KW-0378">Hydrolase</keyword>
<evidence type="ECO:0000313" key="6">
    <source>
        <dbReference type="Proteomes" id="UP001597511"/>
    </source>
</evidence>
<dbReference type="InterPro" id="IPR021860">
    <property type="entry name" value="Peptidase_S12_Pab87-rel_C"/>
</dbReference>
<sequence length="492" mass="55277">MKTIFITTAVLLLSCCIHAQHNENITIGKKEVIYSKALGENRTVWIYTPGMTSPVITPGKKYPVLYVLDGEAHFFATTGIIQQLSQANGNGVVPEMIVVGIENTSRFRDLVPSKDTKKVNPFADFLSAELIPYINKHYPVAPYKLLAGHSLGGLTAIDMLTTSPGLFNAYIAIDPSMWFDNEWFLNNVITRLPQQKMNGERLFIGIANTMPAGMTMTGLKKDKSGETAHIRSIVKLGTFLTANTNGLQYRQEYYEKERHNTVPLLSIYDGLRFIFDYYFLDAGEKDFADTTAAIAKRLQSHYAKVSAKMGYKNAAPETFVNYLAYDALVKKQYTKADALFKLNLEWYPENVSAYDAYAGYFLNRKDTLSAIGYYKKALLVKPDAVVQRKLDILAMKENAVPAPVKLDQYAGVYILETYNIPIVLEIRNAQLWAKVQGEQDDELEWLAENVFTVKGKQGYKITFHMKDGKPAGFTSVQPNGTFKAIFSDKQPE</sequence>
<evidence type="ECO:0000259" key="4">
    <source>
        <dbReference type="Pfam" id="PF11954"/>
    </source>
</evidence>
<protein>
    <submittedName>
        <fullName evidence="5">Alpha/beta hydrolase-fold protein</fullName>
    </submittedName>
</protein>
<accession>A0ABW6AA45</accession>
<feature type="domain" description="Peptidase S12 Pab87-related C-terminal" evidence="4">
    <location>
        <begin position="401"/>
        <end position="475"/>
    </location>
</feature>
<proteinExistence type="inferred from homology"/>
<comment type="caution">
    <text evidence="5">The sequence shown here is derived from an EMBL/GenBank/DDBJ whole genome shotgun (WGS) entry which is preliminary data.</text>
</comment>
<evidence type="ECO:0000256" key="2">
    <source>
        <dbReference type="ARBA" id="ARBA00022801"/>
    </source>
</evidence>
<dbReference type="Pfam" id="PF11954">
    <property type="entry name" value="DUF3471"/>
    <property type="match status" value="1"/>
</dbReference>